<comment type="similarity">
    <text evidence="1 6">Belongs to the metallo-dependent hydrolases superfamily. Adenine deaminase family.</text>
</comment>
<dbReference type="InterPro" id="IPR032466">
    <property type="entry name" value="Metal_Hydrolase"/>
</dbReference>
<protein>
    <recommendedName>
        <fullName evidence="2 6">Adenine deaminase</fullName>
        <shortName evidence="6">Adenase</shortName>
        <shortName evidence="6">Adenine aminase</shortName>
        <ecNumber evidence="2 6">3.5.4.2</ecNumber>
    </recommendedName>
</protein>
<evidence type="ECO:0000256" key="4">
    <source>
        <dbReference type="ARBA" id="ARBA00023211"/>
    </source>
</evidence>
<feature type="domain" description="Amidohydrolase-related" evidence="7">
    <location>
        <begin position="68"/>
        <end position="351"/>
    </location>
</feature>
<evidence type="ECO:0000256" key="6">
    <source>
        <dbReference type="HAMAP-Rule" id="MF_01518"/>
    </source>
</evidence>
<evidence type="ECO:0000313" key="9">
    <source>
        <dbReference type="EMBL" id="KQL43417.1"/>
    </source>
</evidence>
<dbReference type="InterPro" id="IPR006679">
    <property type="entry name" value="Adenine_deam"/>
</dbReference>
<accession>A0ABR5MZX6</accession>
<name>A0ABR5MZX6_BRECH</name>
<dbReference type="HAMAP" id="MF_01518">
    <property type="entry name" value="Adenine_deamin"/>
    <property type="match status" value="1"/>
</dbReference>
<evidence type="ECO:0000256" key="5">
    <source>
        <dbReference type="ARBA" id="ARBA00047720"/>
    </source>
</evidence>
<gene>
    <name evidence="6" type="primary">ade</name>
    <name evidence="9" type="ORF">AN963_28575</name>
</gene>
<keyword evidence="10" id="KW-1185">Reference proteome</keyword>
<comment type="caution">
    <text evidence="9">The sequence shown here is derived from an EMBL/GenBank/DDBJ whole genome shotgun (WGS) entry which is preliminary data.</text>
</comment>
<dbReference type="PANTHER" id="PTHR11113">
    <property type="entry name" value="N-ACETYLGLUCOSAMINE-6-PHOSPHATE DEACETYLASE"/>
    <property type="match status" value="1"/>
</dbReference>
<dbReference type="EC" id="3.5.4.2" evidence="2 6"/>
<dbReference type="NCBIfam" id="TIGR01178">
    <property type="entry name" value="ade"/>
    <property type="match status" value="1"/>
</dbReference>
<evidence type="ECO:0000259" key="7">
    <source>
        <dbReference type="Pfam" id="PF01979"/>
    </source>
</evidence>
<comment type="cofactor">
    <cofactor evidence="6">
        <name>Mn(2+)</name>
        <dbReference type="ChEBI" id="CHEBI:29035"/>
    </cofactor>
</comment>
<dbReference type="Proteomes" id="UP000051063">
    <property type="component" value="Unassembled WGS sequence"/>
</dbReference>
<dbReference type="CDD" id="cd01295">
    <property type="entry name" value="AdeC"/>
    <property type="match status" value="1"/>
</dbReference>
<dbReference type="Gene3D" id="3.20.20.140">
    <property type="entry name" value="Metal-dependent hydrolases"/>
    <property type="match status" value="1"/>
</dbReference>
<evidence type="ECO:0000256" key="1">
    <source>
        <dbReference type="ARBA" id="ARBA00006773"/>
    </source>
</evidence>
<evidence type="ECO:0000313" key="10">
    <source>
        <dbReference type="Proteomes" id="UP000051063"/>
    </source>
</evidence>
<comment type="catalytic activity">
    <reaction evidence="5 6">
        <text>adenine + H2O + H(+) = hypoxanthine + NH4(+)</text>
        <dbReference type="Rhea" id="RHEA:23688"/>
        <dbReference type="ChEBI" id="CHEBI:15377"/>
        <dbReference type="ChEBI" id="CHEBI:15378"/>
        <dbReference type="ChEBI" id="CHEBI:16708"/>
        <dbReference type="ChEBI" id="CHEBI:17368"/>
        <dbReference type="ChEBI" id="CHEBI:28938"/>
        <dbReference type="EC" id="3.5.4.2"/>
    </reaction>
</comment>
<dbReference type="InterPro" id="IPR011059">
    <property type="entry name" value="Metal-dep_hydrolase_composite"/>
</dbReference>
<dbReference type="Gene3D" id="2.30.40.10">
    <property type="entry name" value="Urease, subunit C, domain 1"/>
    <property type="match status" value="1"/>
</dbReference>
<dbReference type="InterPro" id="IPR006680">
    <property type="entry name" value="Amidohydro-rel"/>
</dbReference>
<dbReference type="RefSeq" id="WP_055747947.1">
    <property type="nucleotide sequence ID" value="NZ_LJJB01000015.1"/>
</dbReference>
<dbReference type="PANTHER" id="PTHR11113:SF2">
    <property type="entry name" value="ADENINE DEAMINASE"/>
    <property type="match status" value="1"/>
</dbReference>
<dbReference type="EMBL" id="LJJB01000015">
    <property type="protein sequence ID" value="KQL43417.1"/>
    <property type="molecule type" value="Genomic_DNA"/>
</dbReference>
<proteinExistence type="inferred from homology"/>
<dbReference type="SUPFAM" id="SSF51556">
    <property type="entry name" value="Metallo-dependent hydrolases"/>
    <property type="match status" value="1"/>
</dbReference>
<evidence type="ECO:0000256" key="2">
    <source>
        <dbReference type="ARBA" id="ARBA00012782"/>
    </source>
</evidence>
<evidence type="ECO:0000259" key="8">
    <source>
        <dbReference type="Pfam" id="PF13382"/>
    </source>
</evidence>
<dbReference type="Pfam" id="PF01979">
    <property type="entry name" value="Amidohydro_1"/>
    <property type="match status" value="1"/>
</dbReference>
<dbReference type="Pfam" id="PF13382">
    <property type="entry name" value="Adenine_deam_C"/>
    <property type="match status" value="1"/>
</dbReference>
<sequence length="592" mass="64148">MTVSKEVLRKQIAVAAGREKADTVIKNGTIIDVFNGELLQGDVAIADGVFVGIGQYEGHTVIDAEGKYISPAFIDGHVHIESSMVVPSEFARVLLPHGVTTVITDPHEIANVAGVRGIEFMLAESEGLPFDVKVMLPSCVPATSFEHSGAVLEQEDLDPFLSHPRVLGLAEVMDYPAVMNATEGMLDKLTATLAQSKQIDGHAAGLDTQAINVYRTAQIKTDHECVNVQEAKERLQRGMYLMIRQGTAAKDLEALLPVVNERNARRCLFVTDDKHLDELIREGSIDHHVRMVIERGIPAITAIQMASLNAAECFQLQDKGAIAPRYTADFLLLDNLEEVVIHQVYKNGKLVAEQGTVVEGIFPHRSAKVEKMGEALTDSVQIKPLVTEQLAIPVSSGKAHVIGIIPNKIVTEHLVVDVPTEQGIFVPSVEQDLLKMAVIERHHLTGNVGLGILKGLGLQRGAIASTVAHDSHNLIVAGTNDADMLFAVEAIKEMQGGLVVVDKGKVLASLRLPIAGLISNQRAEDVCRGLDELEHALRELGAPTSFQLFLTLSFLALPVIPSLKLTDQGLFDVNQFIHINVEDSGSNRHSLN</sequence>
<reference evidence="9 10" key="1">
    <citation type="submission" date="2015-09" db="EMBL/GenBank/DDBJ databases">
        <title>Genome sequencing project for genomic taxonomy and phylogenomics of Bacillus-like bacteria.</title>
        <authorList>
            <person name="Liu B."/>
            <person name="Wang J."/>
            <person name="Zhu Y."/>
            <person name="Liu G."/>
            <person name="Chen Q."/>
            <person name="Chen Z."/>
            <person name="Lan J."/>
            <person name="Che J."/>
            <person name="Ge C."/>
            <person name="Shi H."/>
            <person name="Pan Z."/>
            <person name="Liu X."/>
        </authorList>
    </citation>
    <scope>NUCLEOTIDE SEQUENCE [LARGE SCALE GENOMIC DNA]</scope>
    <source>
        <strain evidence="9 10">DSM 8552</strain>
    </source>
</reference>
<dbReference type="InterPro" id="IPR026912">
    <property type="entry name" value="Adenine_deam_C"/>
</dbReference>
<keyword evidence="3 6" id="KW-0378">Hydrolase</keyword>
<keyword evidence="4 6" id="KW-0464">Manganese</keyword>
<organism evidence="9 10">
    <name type="scientific">Brevibacillus choshinensis</name>
    <dbReference type="NCBI Taxonomy" id="54911"/>
    <lineage>
        <taxon>Bacteria</taxon>
        <taxon>Bacillati</taxon>
        <taxon>Bacillota</taxon>
        <taxon>Bacilli</taxon>
        <taxon>Bacillales</taxon>
        <taxon>Paenibacillaceae</taxon>
        <taxon>Brevibacillus</taxon>
    </lineage>
</organism>
<dbReference type="SUPFAM" id="SSF51338">
    <property type="entry name" value="Composite domain of metallo-dependent hydrolases"/>
    <property type="match status" value="1"/>
</dbReference>
<evidence type="ECO:0000256" key="3">
    <source>
        <dbReference type="ARBA" id="ARBA00022801"/>
    </source>
</evidence>
<feature type="domain" description="Adenine deaminase C-terminal" evidence="8">
    <location>
        <begin position="409"/>
        <end position="576"/>
    </location>
</feature>